<dbReference type="AlphaFoldDB" id="A0A8S1UWN0"/>
<evidence type="ECO:0000313" key="1">
    <source>
        <dbReference type="EMBL" id="CAD8169498.1"/>
    </source>
</evidence>
<sequence length="92" mass="11196">MGFCLNQNYQNATQYCYECLQTNHSKHFMIVLDSLKQSNFSMNSCKCTINKGNNFKKSRNNFKNILNRFQRKWIRMLKYWKKQLNNQNKKTI</sequence>
<reference evidence="1" key="1">
    <citation type="submission" date="2021-01" db="EMBL/GenBank/DDBJ databases">
        <authorList>
            <consortium name="Genoscope - CEA"/>
            <person name="William W."/>
        </authorList>
    </citation>
    <scope>NUCLEOTIDE SEQUENCE</scope>
</reference>
<dbReference type="Proteomes" id="UP000683925">
    <property type="component" value="Unassembled WGS sequence"/>
</dbReference>
<organism evidence="1 2">
    <name type="scientific">Paramecium octaurelia</name>
    <dbReference type="NCBI Taxonomy" id="43137"/>
    <lineage>
        <taxon>Eukaryota</taxon>
        <taxon>Sar</taxon>
        <taxon>Alveolata</taxon>
        <taxon>Ciliophora</taxon>
        <taxon>Intramacronucleata</taxon>
        <taxon>Oligohymenophorea</taxon>
        <taxon>Peniculida</taxon>
        <taxon>Parameciidae</taxon>
        <taxon>Paramecium</taxon>
    </lineage>
</organism>
<keyword evidence="2" id="KW-1185">Reference proteome</keyword>
<dbReference type="EMBL" id="CAJJDP010000053">
    <property type="protein sequence ID" value="CAD8169498.1"/>
    <property type="molecule type" value="Genomic_DNA"/>
</dbReference>
<name>A0A8S1UWN0_PAROT</name>
<protein>
    <submittedName>
        <fullName evidence="1">Uncharacterized protein</fullName>
    </submittedName>
</protein>
<proteinExistence type="predicted"/>
<evidence type="ECO:0000313" key="2">
    <source>
        <dbReference type="Proteomes" id="UP000683925"/>
    </source>
</evidence>
<gene>
    <name evidence="1" type="ORF">POCTA_138.1.T0530273</name>
</gene>
<comment type="caution">
    <text evidence="1">The sequence shown here is derived from an EMBL/GenBank/DDBJ whole genome shotgun (WGS) entry which is preliminary data.</text>
</comment>
<accession>A0A8S1UWN0</accession>